<evidence type="ECO:0000256" key="1">
    <source>
        <dbReference type="SAM" id="MobiDB-lite"/>
    </source>
</evidence>
<comment type="caution">
    <text evidence="2">The sequence shown here is derived from an EMBL/GenBank/DDBJ whole genome shotgun (WGS) entry which is preliminary data.</text>
</comment>
<accession>A0A0R2FES6</accession>
<reference evidence="2 3" key="1">
    <citation type="journal article" date="2015" name="Genome Announc.">
        <title>Expanding the biotechnology potential of lactobacilli through comparative genomics of 213 strains and associated genera.</title>
        <authorList>
            <person name="Sun Z."/>
            <person name="Harris H.M."/>
            <person name="McCann A."/>
            <person name="Guo C."/>
            <person name="Argimon S."/>
            <person name="Zhang W."/>
            <person name="Yang X."/>
            <person name="Jeffery I.B."/>
            <person name="Cooney J.C."/>
            <person name="Kagawa T.F."/>
            <person name="Liu W."/>
            <person name="Song Y."/>
            <person name="Salvetti E."/>
            <person name="Wrobel A."/>
            <person name="Rasinkangas P."/>
            <person name="Parkhill J."/>
            <person name="Rea M.C."/>
            <person name="O'Sullivan O."/>
            <person name="Ritari J."/>
            <person name="Douillard F.P."/>
            <person name="Paul Ross R."/>
            <person name="Yang R."/>
            <person name="Briner A.E."/>
            <person name="Felis G.E."/>
            <person name="de Vos W.M."/>
            <person name="Barrangou R."/>
            <person name="Klaenhammer T.R."/>
            <person name="Caufield P.W."/>
            <person name="Cui Y."/>
            <person name="Zhang H."/>
            <person name="O'Toole P.W."/>
        </authorList>
    </citation>
    <scope>NUCLEOTIDE SEQUENCE [LARGE SCALE GENOMIC DNA]</scope>
    <source>
        <strain evidence="2 3">DSM 22697</strain>
    </source>
</reference>
<feature type="region of interest" description="Disordered" evidence="1">
    <location>
        <begin position="76"/>
        <end position="113"/>
    </location>
</feature>
<dbReference type="RefSeq" id="WP_056988668.1">
    <property type="nucleotide sequence ID" value="NZ_AYZJ01000002.1"/>
</dbReference>
<protein>
    <submittedName>
        <fullName evidence="2">Uncharacterized protein</fullName>
    </submittedName>
</protein>
<proteinExistence type="predicted"/>
<evidence type="ECO:0000313" key="2">
    <source>
        <dbReference type="EMBL" id="KRN25899.1"/>
    </source>
</evidence>
<gene>
    <name evidence="2" type="ORF">FC75_GL002033</name>
</gene>
<organism evidence="2 3">
    <name type="scientific">Lacticaseibacillus camelliae DSM 22697 = JCM 13995</name>
    <dbReference type="NCBI Taxonomy" id="1423730"/>
    <lineage>
        <taxon>Bacteria</taxon>
        <taxon>Bacillati</taxon>
        <taxon>Bacillota</taxon>
        <taxon>Bacilli</taxon>
        <taxon>Lactobacillales</taxon>
        <taxon>Lactobacillaceae</taxon>
        <taxon>Lacticaseibacillus</taxon>
    </lineage>
</organism>
<dbReference type="STRING" id="1423730.FC75_GL002033"/>
<dbReference type="Proteomes" id="UP000050865">
    <property type="component" value="Unassembled WGS sequence"/>
</dbReference>
<evidence type="ECO:0000313" key="3">
    <source>
        <dbReference type="Proteomes" id="UP000050865"/>
    </source>
</evidence>
<dbReference type="PATRIC" id="fig|1423730.4.peg.2114"/>
<keyword evidence="3" id="KW-1185">Reference proteome</keyword>
<dbReference type="EMBL" id="AYZJ01000002">
    <property type="protein sequence ID" value="KRN25899.1"/>
    <property type="molecule type" value="Genomic_DNA"/>
</dbReference>
<name>A0A0R2FES6_9LACO</name>
<sequence>MFEKFKANRIRHKGIRRAEKDLQNSGKTGLALYDFVQEYTGDPNPWIKNPYGFFNDYQLQYVALANQRTGSVAVLYSENPPKPRKKPQITSTKSKMKSHDEITNDVASKRYTK</sequence>
<dbReference type="AlphaFoldDB" id="A0A0R2FES6"/>